<dbReference type="OrthoDB" id="17948at2759"/>
<keyword evidence="5" id="KW-0378">Hydrolase</keyword>
<comment type="similarity">
    <text evidence="2">Belongs to the eukaryotic/archaeal RNase P protein component 3 family.</text>
</comment>
<organism evidence="5 6">
    <name type="scientific">Dimargaris verticillata</name>
    <dbReference type="NCBI Taxonomy" id="2761393"/>
    <lineage>
        <taxon>Eukaryota</taxon>
        <taxon>Fungi</taxon>
        <taxon>Fungi incertae sedis</taxon>
        <taxon>Zoopagomycota</taxon>
        <taxon>Kickxellomycotina</taxon>
        <taxon>Dimargaritomycetes</taxon>
        <taxon>Dimargaritales</taxon>
        <taxon>Dimargaritaceae</taxon>
        <taxon>Dimargaris</taxon>
    </lineage>
</organism>
<dbReference type="GO" id="GO:0004526">
    <property type="term" value="F:ribonuclease P activity"/>
    <property type="evidence" value="ECO:0007669"/>
    <property type="project" value="UniProtKB-EC"/>
</dbReference>
<evidence type="ECO:0000256" key="4">
    <source>
        <dbReference type="SAM" id="MobiDB-lite"/>
    </source>
</evidence>
<evidence type="ECO:0000313" key="6">
    <source>
        <dbReference type="Proteomes" id="UP001151582"/>
    </source>
</evidence>
<dbReference type="GO" id="GO:0005655">
    <property type="term" value="C:nucleolar ribonuclease P complex"/>
    <property type="evidence" value="ECO:0007669"/>
    <property type="project" value="TreeGrafter"/>
</dbReference>
<comment type="caution">
    <text evidence="5">The sequence shown here is derived from an EMBL/GenBank/DDBJ whole genome shotgun (WGS) entry which is preliminary data.</text>
</comment>
<evidence type="ECO:0000256" key="2">
    <source>
        <dbReference type="ARBA" id="ARBA00007331"/>
    </source>
</evidence>
<evidence type="ECO:0000256" key="1">
    <source>
        <dbReference type="ARBA" id="ARBA00004123"/>
    </source>
</evidence>
<name>A0A9W8AYA1_9FUNG</name>
<gene>
    <name evidence="5" type="primary">RPP1</name>
    <name evidence="5" type="ORF">H4R34_005393</name>
</gene>
<keyword evidence="3" id="KW-0819">tRNA processing</keyword>
<dbReference type="SUPFAM" id="SSF89550">
    <property type="entry name" value="PHP domain-like"/>
    <property type="match status" value="1"/>
</dbReference>
<dbReference type="InterPro" id="IPR016195">
    <property type="entry name" value="Pol/histidinol_Pase-like"/>
</dbReference>
<dbReference type="Pfam" id="PF01876">
    <property type="entry name" value="RNase_P_p30"/>
    <property type="match status" value="1"/>
</dbReference>
<sequence>MIFCDLNIPYPIVEPKATPVGNVAREQLTDVITKCFDLGYQLVALNQTIVDAPSKAKPVVIRPCPVVSSTHGNVTRGQNDVSATRQSGLAFAKRVTDTKSIYQLKRLTVITSDARVNYELSNPTEITKEYDILAVQPTTEDTFRLACGTYNIDLIALDLSKKLPFYFKMNSVNQAIERGIYFEICYSAAMKDNVSRRNLISNAMSLCRATRGRNIIISSEARRPLEVRSPYDIVNLGTLFSLNQDRAKHALTTCPRAVLYRCETRLFAFRSAILTDTDVTANPRKRKPDQGPSEPMSLKKARDA</sequence>
<dbReference type="AlphaFoldDB" id="A0A9W8AYA1"/>
<evidence type="ECO:0000313" key="5">
    <source>
        <dbReference type="EMBL" id="KAJ1972488.1"/>
    </source>
</evidence>
<feature type="region of interest" description="Disordered" evidence="4">
    <location>
        <begin position="280"/>
        <end position="304"/>
    </location>
</feature>
<dbReference type="EMBL" id="JANBQB010001044">
    <property type="protein sequence ID" value="KAJ1972488.1"/>
    <property type="molecule type" value="Genomic_DNA"/>
</dbReference>
<accession>A0A9W8AYA1</accession>
<comment type="subcellular location">
    <subcellularLocation>
        <location evidence="1">Nucleus</location>
    </subcellularLocation>
</comment>
<dbReference type="EC" id="3.1.26.5" evidence="5"/>
<dbReference type="InterPro" id="IPR002738">
    <property type="entry name" value="RNase_P_p30"/>
</dbReference>
<dbReference type="GO" id="GO:0003723">
    <property type="term" value="F:RNA binding"/>
    <property type="evidence" value="ECO:0007669"/>
    <property type="project" value="TreeGrafter"/>
</dbReference>
<keyword evidence="6" id="KW-1185">Reference proteome</keyword>
<dbReference type="PANTHER" id="PTHR13031:SF0">
    <property type="entry name" value="RIBONUCLEASE P PROTEIN SUBUNIT P30"/>
    <property type="match status" value="1"/>
</dbReference>
<dbReference type="GO" id="GO:0008033">
    <property type="term" value="P:tRNA processing"/>
    <property type="evidence" value="ECO:0007669"/>
    <property type="project" value="UniProtKB-KW"/>
</dbReference>
<proteinExistence type="inferred from homology"/>
<reference evidence="5" key="1">
    <citation type="submission" date="2022-07" db="EMBL/GenBank/DDBJ databases">
        <title>Phylogenomic reconstructions and comparative analyses of Kickxellomycotina fungi.</title>
        <authorList>
            <person name="Reynolds N.K."/>
            <person name="Stajich J.E."/>
            <person name="Barry K."/>
            <person name="Grigoriev I.V."/>
            <person name="Crous P."/>
            <person name="Smith M.E."/>
        </authorList>
    </citation>
    <scope>NUCLEOTIDE SEQUENCE</scope>
    <source>
        <strain evidence="5">RSA 567</strain>
    </source>
</reference>
<protein>
    <submittedName>
        <fullName evidence="5">RNA-binding RNA processing protein rpp1</fullName>
        <ecNumber evidence="5">3.1.26.5</ecNumber>
    </submittedName>
</protein>
<dbReference type="Proteomes" id="UP001151582">
    <property type="component" value="Unassembled WGS sequence"/>
</dbReference>
<evidence type="ECO:0000256" key="3">
    <source>
        <dbReference type="ARBA" id="ARBA00022694"/>
    </source>
</evidence>
<dbReference type="Gene3D" id="3.20.20.140">
    <property type="entry name" value="Metal-dependent hydrolases"/>
    <property type="match status" value="1"/>
</dbReference>
<dbReference type="PANTHER" id="PTHR13031">
    <property type="entry name" value="RIBONUCLEASE P SUBUNIT P30"/>
    <property type="match status" value="1"/>
</dbReference>